<dbReference type="Gene3D" id="3.30.1230.20">
    <property type="match status" value="1"/>
</dbReference>
<keyword evidence="2 4" id="KW-0689">Ribosomal protein</keyword>
<organism evidence="5 6">
    <name type="scientific">Anaeramoeba ignava</name>
    <name type="common">Anaerobic marine amoeba</name>
    <dbReference type="NCBI Taxonomy" id="1746090"/>
    <lineage>
        <taxon>Eukaryota</taxon>
        <taxon>Metamonada</taxon>
        <taxon>Anaeramoebidae</taxon>
        <taxon>Anaeramoeba</taxon>
    </lineage>
</organism>
<reference evidence="5" key="1">
    <citation type="submission" date="2022-10" db="EMBL/GenBank/DDBJ databases">
        <title>Novel sulphate-reducing endosymbionts in the free-living metamonad Anaeramoeba.</title>
        <authorList>
            <person name="Jerlstrom-Hultqvist J."/>
            <person name="Cepicka I."/>
            <person name="Gallot-Lavallee L."/>
            <person name="Salas-Leiva D."/>
            <person name="Curtis B.A."/>
            <person name="Zahonova K."/>
            <person name="Pipaliya S."/>
            <person name="Dacks J."/>
            <person name="Roger A.J."/>
        </authorList>
    </citation>
    <scope>NUCLEOTIDE SEQUENCE</scope>
    <source>
        <strain evidence="5">BMAN</strain>
    </source>
</reference>
<dbReference type="OrthoDB" id="278325at2759"/>
<dbReference type="Proteomes" id="UP001149090">
    <property type="component" value="Unassembled WGS sequence"/>
</dbReference>
<dbReference type="InterPro" id="IPR001931">
    <property type="entry name" value="Ribosomal_eS21"/>
</dbReference>
<dbReference type="PANTHER" id="PTHR10442">
    <property type="entry name" value="40S RIBOSOMAL PROTEIN S21"/>
    <property type="match status" value="1"/>
</dbReference>
<comment type="caution">
    <text evidence="5">The sequence shown here is derived from an EMBL/GenBank/DDBJ whole genome shotgun (WGS) entry which is preliminary data.</text>
</comment>
<evidence type="ECO:0000313" key="5">
    <source>
        <dbReference type="EMBL" id="KAJ5077587.1"/>
    </source>
</evidence>
<dbReference type="GO" id="GO:0006412">
    <property type="term" value="P:translation"/>
    <property type="evidence" value="ECO:0007669"/>
    <property type="project" value="InterPro"/>
</dbReference>
<dbReference type="FunFam" id="3.30.1230.20:FF:000001">
    <property type="entry name" value="40S ribosomal protein S21"/>
    <property type="match status" value="1"/>
</dbReference>
<dbReference type="GO" id="GO:1990904">
    <property type="term" value="C:ribonucleoprotein complex"/>
    <property type="evidence" value="ECO:0007669"/>
    <property type="project" value="UniProtKB-KW"/>
</dbReference>
<dbReference type="OMA" id="GESDACM"/>
<evidence type="ECO:0000256" key="1">
    <source>
        <dbReference type="ARBA" id="ARBA00010228"/>
    </source>
</evidence>
<accession>A0A9Q0LRD0</accession>
<keyword evidence="3 4" id="KW-0687">Ribonucleoprotein</keyword>
<evidence type="ECO:0000256" key="2">
    <source>
        <dbReference type="ARBA" id="ARBA00022980"/>
    </source>
</evidence>
<dbReference type="PIRSF" id="PIRSF002148">
    <property type="entry name" value="Ribosomal_S21e"/>
    <property type="match status" value="1"/>
</dbReference>
<evidence type="ECO:0000313" key="6">
    <source>
        <dbReference type="Proteomes" id="UP001149090"/>
    </source>
</evidence>
<name>A0A9Q0LRD0_ANAIG</name>
<dbReference type="GO" id="GO:0003735">
    <property type="term" value="F:structural constituent of ribosome"/>
    <property type="evidence" value="ECO:0007669"/>
    <property type="project" value="InterPro"/>
</dbReference>
<comment type="similarity">
    <text evidence="1 4">Belongs to the eukaryotic ribosomal protein eS21 family.</text>
</comment>
<dbReference type="GO" id="GO:0022626">
    <property type="term" value="C:cytosolic ribosome"/>
    <property type="evidence" value="ECO:0007669"/>
    <property type="project" value="UniProtKB-ARBA"/>
</dbReference>
<protein>
    <recommendedName>
        <fullName evidence="4">40S ribosomal protein S21</fullName>
    </recommendedName>
</protein>
<evidence type="ECO:0000256" key="3">
    <source>
        <dbReference type="ARBA" id="ARBA00023274"/>
    </source>
</evidence>
<proteinExistence type="inferred from homology"/>
<dbReference type="AlphaFoldDB" id="A0A9Q0LRD0"/>
<dbReference type="InterPro" id="IPR038579">
    <property type="entry name" value="Ribosomal_eS21_sf"/>
</dbReference>
<dbReference type="EMBL" id="JAPDFW010000057">
    <property type="protein sequence ID" value="KAJ5077587.1"/>
    <property type="molecule type" value="Genomic_DNA"/>
</dbReference>
<dbReference type="Pfam" id="PF01249">
    <property type="entry name" value="Ribosomal_S21e"/>
    <property type="match status" value="1"/>
</dbReference>
<sequence>MQNDEGKLVDKYIPRKCSATNRVITPKDHAAIQISIPDVGKQGKIKPGETTFVICGFLRDRGESDAAMNRLAKENGFLKL</sequence>
<gene>
    <name evidence="5" type="ORF">M0811_05686</name>
</gene>
<evidence type="ECO:0000256" key="4">
    <source>
        <dbReference type="PIRNR" id="PIRNR002148"/>
    </source>
</evidence>
<keyword evidence="6" id="KW-1185">Reference proteome</keyword>